<dbReference type="AlphaFoldDB" id="A0A9N8WC06"/>
<feature type="region of interest" description="Disordered" evidence="1">
    <location>
        <begin position="614"/>
        <end position="638"/>
    </location>
</feature>
<keyword evidence="5" id="KW-1185">Reference proteome</keyword>
<sequence length="693" mass="77919">MGLQLYDLVVLFFSVVLDIFFREIRPRGSHKIPVEGPVIFVAAPHANQFVDPLILMRHCCRRVSFLIAAKSMKRKYIGAMARALQAIPVTRPQDLAKPGTGKIQLFDRKSDPTRIIGIGTRFTEELGVRAQISLPKNRGISEVVTIISDTELIVKKEFKDLNALEMLTKPEGSEYYCIPHIDQSQVYKAVFETLNAGRCIGIFPEGGSHDRTEIMPLKAGVSVMALGAMAANPNLDVKIVPCGLNYFHAHHFRSRAVVEFGAPISVPRELVQKYNKGGNYKREACGKLLDTIYNALISVTVNTPDYETLMVIQAGRRLYKPAHRKLPISQVVELNRRFVEGYLHFKDDPRVQEIRNKVMKYNRLLKDYGLKDHQVNKTALGGGRAAGLLIYRILILSVWTILGLPGFILNLPIVLISRWISGHKAKEAVAASSVKVAGRDVVATWKVLVALVVTPILYGFYAFIVLFLSFKYDWPTTWKIYGPILSYFLMMAGSYATVRLLETGLDIYRSLRPLFLSLLPGARPAIQNLRHEREKLSQDLTALINEYGPKIYDDFDAERIIQADKQGTKTPNRQSLFSSPINWLDDKVFNWERAADSEYDDVFFFMDKQNGGITGRSRTSSWAASGASSASRSRTNSFGAEAMRVESLTQLPRDKPFSEVNGRGLIPRVEVHHVDEDTGYQGDKEDGFTKKTQ</sequence>
<dbReference type="GO" id="GO:0004366">
    <property type="term" value="F:glycerol-3-phosphate O-acyltransferase activity"/>
    <property type="evidence" value="ECO:0007669"/>
    <property type="project" value="TreeGrafter"/>
</dbReference>
<feature type="transmembrane region" description="Helical" evidence="2">
    <location>
        <begin position="393"/>
        <end position="416"/>
    </location>
</feature>
<dbReference type="PANTHER" id="PTHR31605">
    <property type="entry name" value="GLYCEROL-3-PHOSPHATE O-ACYLTRANSFERASE 1"/>
    <property type="match status" value="1"/>
</dbReference>
<dbReference type="InterPro" id="IPR052744">
    <property type="entry name" value="GPAT/DAPAT"/>
</dbReference>
<dbReference type="CDD" id="cd07992">
    <property type="entry name" value="LPLAT_AAK14816-like"/>
    <property type="match status" value="1"/>
</dbReference>
<dbReference type="Pfam" id="PF01553">
    <property type="entry name" value="Acyltransferase"/>
    <property type="match status" value="1"/>
</dbReference>
<evidence type="ECO:0000259" key="3">
    <source>
        <dbReference type="SMART" id="SM00563"/>
    </source>
</evidence>
<accession>A0A9N8WC06</accession>
<dbReference type="SMART" id="SM00563">
    <property type="entry name" value="PlsC"/>
    <property type="match status" value="1"/>
</dbReference>
<dbReference type="InterPro" id="IPR002123">
    <property type="entry name" value="Plipid/glycerol_acylTrfase"/>
</dbReference>
<feature type="region of interest" description="Disordered" evidence="1">
    <location>
        <begin position="672"/>
        <end position="693"/>
    </location>
</feature>
<keyword evidence="2" id="KW-0812">Transmembrane</keyword>
<evidence type="ECO:0000256" key="1">
    <source>
        <dbReference type="SAM" id="MobiDB-lite"/>
    </source>
</evidence>
<evidence type="ECO:0000256" key="2">
    <source>
        <dbReference type="SAM" id="Phobius"/>
    </source>
</evidence>
<keyword evidence="2" id="KW-1133">Transmembrane helix</keyword>
<comment type="caution">
    <text evidence="4">The sequence shown here is derived from an EMBL/GenBank/DDBJ whole genome shotgun (WGS) entry which is preliminary data.</text>
</comment>
<reference evidence="4" key="1">
    <citation type="submission" date="2021-06" db="EMBL/GenBank/DDBJ databases">
        <authorList>
            <person name="Kallberg Y."/>
            <person name="Tangrot J."/>
            <person name="Rosling A."/>
        </authorList>
    </citation>
    <scope>NUCLEOTIDE SEQUENCE</scope>
    <source>
        <strain evidence="4">IA702</strain>
    </source>
</reference>
<organism evidence="4 5">
    <name type="scientific">Paraglomus occultum</name>
    <dbReference type="NCBI Taxonomy" id="144539"/>
    <lineage>
        <taxon>Eukaryota</taxon>
        <taxon>Fungi</taxon>
        <taxon>Fungi incertae sedis</taxon>
        <taxon>Mucoromycota</taxon>
        <taxon>Glomeromycotina</taxon>
        <taxon>Glomeromycetes</taxon>
        <taxon>Paraglomerales</taxon>
        <taxon>Paraglomeraceae</taxon>
        <taxon>Paraglomus</taxon>
    </lineage>
</organism>
<dbReference type="PANTHER" id="PTHR31605:SF0">
    <property type="entry name" value="GLYCEROL-3-PHOSPHATE O-ACYLTRANSFERASE 1"/>
    <property type="match status" value="1"/>
</dbReference>
<name>A0A9N8WC06_9GLOM</name>
<dbReference type="OrthoDB" id="2427554at2759"/>
<feature type="transmembrane region" description="Helical" evidence="2">
    <location>
        <begin position="480"/>
        <end position="501"/>
    </location>
</feature>
<protein>
    <submittedName>
        <fullName evidence="4">10324_t:CDS:1</fullName>
    </submittedName>
</protein>
<dbReference type="GO" id="GO:0016287">
    <property type="term" value="F:glycerone-phosphate O-acyltransferase activity"/>
    <property type="evidence" value="ECO:0007669"/>
    <property type="project" value="TreeGrafter"/>
</dbReference>
<dbReference type="GO" id="GO:0008654">
    <property type="term" value="P:phospholipid biosynthetic process"/>
    <property type="evidence" value="ECO:0007669"/>
    <property type="project" value="TreeGrafter"/>
</dbReference>
<evidence type="ECO:0000313" key="5">
    <source>
        <dbReference type="Proteomes" id="UP000789572"/>
    </source>
</evidence>
<dbReference type="EMBL" id="CAJVPJ010000126">
    <property type="protein sequence ID" value="CAG8482124.1"/>
    <property type="molecule type" value="Genomic_DNA"/>
</dbReference>
<dbReference type="Proteomes" id="UP000789572">
    <property type="component" value="Unassembled WGS sequence"/>
</dbReference>
<evidence type="ECO:0000313" key="4">
    <source>
        <dbReference type="EMBL" id="CAG8482124.1"/>
    </source>
</evidence>
<gene>
    <name evidence="4" type="ORF">POCULU_LOCUS1607</name>
</gene>
<dbReference type="SUPFAM" id="SSF69593">
    <property type="entry name" value="Glycerol-3-phosphate (1)-acyltransferase"/>
    <property type="match status" value="2"/>
</dbReference>
<proteinExistence type="predicted"/>
<feature type="domain" description="Phospholipid/glycerol acyltransferase" evidence="3">
    <location>
        <begin position="39"/>
        <end position="247"/>
    </location>
</feature>
<feature type="transmembrane region" description="Helical" evidence="2">
    <location>
        <begin position="447"/>
        <end position="468"/>
    </location>
</feature>
<keyword evidence="2" id="KW-0472">Membrane</keyword>
<feature type="compositionally biased region" description="Low complexity" evidence="1">
    <location>
        <begin position="615"/>
        <end position="635"/>
    </location>
</feature>